<evidence type="ECO:0000259" key="4">
    <source>
        <dbReference type="PROSITE" id="PS01124"/>
    </source>
</evidence>
<dbReference type="InterPro" id="IPR009057">
    <property type="entry name" value="Homeodomain-like_sf"/>
</dbReference>
<dbReference type="SUPFAM" id="SSF46689">
    <property type="entry name" value="Homeodomain-like"/>
    <property type="match status" value="2"/>
</dbReference>
<gene>
    <name evidence="5" type="ORF">CPT03_17070</name>
</gene>
<evidence type="ECO:0000256" key="3">
    <source>
        <dbReference type="ARBA" id="ARBA00023163"/>
    </source>
</evidence>
<dbReference type="RefSeq" id="WP_099439965.1">
    <property type="nucleotide sequence ID" value="NZ_CP024091.1"/>
</dbReference>
<evidence type="ECO:0000256" key="2">
    <source>
        <dbReference type="ARBA" id="ARBA00023125"/>
    </source>
</evidence>
<dbReference type="GO" id="GO:0003700">
    <property type="term" value="F:DNA-binding transcription factor activity"/>
    <property type="evidence" value="ECO:0007669"/>
    <property type="project" value="InterPro"/>
</dbReference>
<dbReference type="PROSITE" id="PS00041">
    <property type="entry name" value="HTH_ARAC_FAMILY_1"/>
    <property type="match status" value="1"/>
</dbReference>
<evidence type="ECO:0000256" key="1">
    <source>
        <dbReference type="ARBA" id="ARBA00023015"/>
    </source>
</evidence>
<keyword evidence="3" id="KW-0804">Transcription</keyword>
<dbReference type="Proteomes" id="UP000223749">
    <property type="component" value="Chromosome"/>
</dbReference>
<dbReference type="InterPro" id="IPR020449">
    <property type="entry name" value="Tscrpt_reg_AraC-type_HTH"/>
</dbReference>
<reference evidence="5 6" key="1">
    <citation type="submission" date="2017-10" db="EMBL/GenBank/DDBJ databases">
        <title>Whole genome of Pedobacter ginsengisoli T01R-27 isolated from tomato rhizosphere.</title>
        <authorList>
            <person name="Weon H.-Y."/>
            <person name="Lee S.A."/>
            <person name="Sang M.K."/>
            <person name="Song J."/>
        </authorList>
    </citation>
    <scope>NUCLEOTIDE SEQUENCE [LARGE SCALE GENOMIC DNA]</scope>
    <source>
        <strain evidence="5 6">T01R-27</strain>
    </source>
</reference>
<protein>
    <submittedName>
        <fullName evidence="5">AraC family transcriptional regulator</fullName>
    </submittedName>
</protein>
<keyword evidence="2" id="KW-0238">DNA-binding</keyword>
<evidence type="ECO:0000313" key="6">
    <source>
        <dbReference type="Proteomes" id="UP000223749"/>
    </source>
</evidence>
<dbReference type="AlphaFoldDB" id="A0A2D1U8X4"/>
<dbReference type="PROSITE" id="PS01124">
    <property type="entry name" value="HTH_ARAC_FAMILY_2"/>
    <property type="match status" value="1"/>
</dbReference>
<organism evidence="5 6">
    <name type="scientific">Pedobacter ginsengisoli</name>
    <dbReference type="NCBI Taxonomy" id="363852"/>
    <lineage>
        <taxon>Bacteria</taxon>
        <taxon>Pseudomonadati</taxon>
        <taxon>Bacteroidota</taxon>
        <taxon>Sphingobacteriia</taxon>
        <taxon>Sphingobacteriales</taxon>
        <taxon>Sphingobacteriaceae</taxon>
        <taxon>Pedobacter</taxon>
    </lineage>
</organism>
<keyword evidence="6" id="KW-1185">Reference proteome</keyword>
<name>A0A2D1U8X4_9SPHI</name>
<dbReference type="SMART" id="SM00342">
    <property type="entry name" value="HTH_ARAC"/>
    <property type="match status" value="1"/>
</dbReference>
<sequence length="315" mass="36278">MNDNELKAPLITNLSENCELHYIDELGASGYMNINEIKIDGADIFTASCKQEQEITMREQTETPTLNMYFSLQGQSAAWEAQSKDRYVLNDNEHVVSFMPSFDGYYALSSPEIKSFGISLYEPFFRRLFATDMDCLKRFWDKVEAGKMAEISKHGLPVTAKQQVLINEIQQCVYSGHMRQLFFESKIIELFLLQAEQADSLDGQKPIKIERHNVDKLHAAKQFVQQRMFDPLTLNGIAREAGLNEFMLKKGFKELFGLTVFGYLNELKMNYARQVLLDTNCTVYEVAYSIGYNEPYNFSKAFKKHFGYSPGELKR</sequence>
<dbReference type="InterPro" id="IPR018060">
    <property type="entry name" value="HTH_AraC"/>
</dbReference>
<dbReference type="KEGG" id="pgs:CPT03_17070"/>
<accession>A0A2D1U8X4</accession>
<dbReference type="Gene3D" id="1.10.10.60">
    <property type="entry name" value="Homeodomain-like"/>
    <property type="match status" value="2"/>
</dbReference>
<dbReference type="Pfam" id="PF12833">
    <property type="entry name" value="HTH_18"/>
    <property type="match status" value="1"/>
</dbReference>
<dbReference type="PRINTS" id="PR00032">
    <property type="entry name" value="HTHARAC"/>
</dbReference>
<dbReference type="OrthoDB" id="799767at2"/>
<evidence type="ECO:0000313" key="5">
    <source>
        <dbReference type="EMBL" id="ATP58057.1"/>
    </source>
</evidence>
<dbReference type="InterPro" id="IPR053142">
    <property type="entry name" value="PchR_regulatory_protein"/>
</dbReference>
<dbReference type="PANTHER" id="PTHR47893">
    <property type="entry name" value="REGULATORY PROTEIN PCHR"/>
    <property type="match status" value="1"/>
</dbReference>
<dbReference type="PANTHER" id="PTHR47893:SF1">
    <property type="entry name" value="REGULATORY PROTEIN PCHR"/>
    <property type="match status" value="1"/>
</dbReference>
<feature type="domain" description="HTH araC/xylS-type" evidence="4">
    <location>
        <begin position="218"/>
        <end position="315"/>
    </location>
</feature>
<keyword evidence="1" id="KW-0805">Transcription regulation</keyword>
<dbReference type="GO" id="GO:0043565">
    <property type="term" value="F:sequence-specific DNA binding"/>
    <property type="evidence" value="ECO:0007669"/>
    <property type="project" value="InterPro"/>
</dbReference>
<dbReference type="InterPro" id="IPR018062">
    <property type="entry name" value="HTH_AraC-typ_CS"/>
</dbReference>
<proteinExistence type="predicted"/>
<dbReference type="EMBL" id="CP024091">
    <property type="protein sequence ID" value="ATP58057.1"/>
    <property type="molecule type" value="Genomic_DNA"/>
</dbReference>